<evidence type="ECO:0008006" key="4">
    <source>
        <dbReference type="Google" id="ProtNLM"/>
    </source>
</evidence>
<dbReference type="EMBL" id="OMOH01000004">
    <property type="protein sequence ID" value="SPF68290.1"/>
    <property type="molecule type" value="Genomic_DNA"/>
</dbReference>
<sequence length="104" mass="11455">MQLYQSTPVARHQDSGRRSLETPESLRSRVKAEAIDAKHLSTLLCLDASTAVTVPDELTEAARNLVRVREDCRPDLTRVRHRLSKLLLRHGIANFAGAGPAQGS</sequence>
<dbReference type="AlphaFoldDB" id="A0A375I0X0"/>
<reference evidence="3" key="1">
    <citation type="submission" date="2018-02" db="EMBL/GenBank/DDBJ databases">
        <authorList>
            <person name="Hornung B."/>
        </authorList>
    </citation>
    <scope>NUCLEOTIDE SEQUENCE [LARGE SCALE GENOMIC DNA]</scope>
</reference>
<evidence type="ECO:0000313" key="3">
    <source>
        <dbReference type="Proteomes" id="UP000265962"/>
    </source>
</evidence>
<organism evidence="2 3">
    <name type="scientific">Propionibacterium ruminifibrarum</name>
    <dbReference type="NCBI Taxonomy" id="1962131"/>
    <lineage>
        <taxon>Bacteria</taxon>
        <taxon>Bacillati</taxon>
        <taxon>Actinomycetota</taxon>
        <taxon>Actinomycetes</taxon>
        <taxon>Propionibacteriales</taxon>
        <taxon>Propionibacteriaceae</taxon>
        <taxon>Propionibacterium</taxon>
    </lineage>
</organism>
<dbReference type="Proteomes" id="UP000265962">
    <property type="component" value="Unassembled WGS sequence"/>
</dbReference>
<gene>
    <name evidence="2" type="ORF">PROPJV5_1233</name>
</gene>
<feature type="region of interest" description="Disordered" evidence="1">
    <location>
        <begin position="1"/>
        <end position="27"/>
    </location>
</feature>
<name>A0A375I0X0_9ACTN</name>
<evidence type="ECO:0000313" key="2">
    <source>
        <dbReference type="EMBL" id="SPF68290.1"/>
    </source>
</evidence>
<keyword evidence="3" id="KW-1185">Reference proteome</keyword>
<proteinExistence type="predicted"/>
<protein>
    <recommendedName>
        <fullName evidence="4">Transposase</fullName>
    </recommendedName>
</protein>
<evidence type="ECO:0000256" key="1">
    <source>
        <dbReference type="SAM" id="MobiDB-lite"/>
    </source>
</evidence>
<feature type="compositionally biased region" description="Basic and acidic residues" evidence="1">
    <location>
        <begin position="11"/>
        <end position="27"/>
    </location>
</feature>
<accession>A0A375I0X0</accession>